<reference evidence="2" key="1">
    <citation type="journal article" date="2023" name="Mol. Phylogenet. Evol.">
        <title>Genome-scale phylogeny and comparative genomics of the fungal order Sordariales.</title>
        <authorList>
            <person name="Hensen N."/>
            <person name="Bonometti L."/>
            <person name="Westerberg I."/>
            <person name="Brannstrom I.O."/>
            <person name="Guillou S."/>
            <person name="Cros-Aarteil S."/>
            <person name="Calhoun S."/>
            <person name="Haridas S."/>
            <person name="Kuo A."/>
            <person name="Mondo S."/>
            <person name="Pangilinan J."/>
            <person name="Riley R."/>
            <person name="LaButti K."/>
            <person name="Andreopoulos B."/>
            <person name="Lipzen A."/>
            <person name="Chen C."/>
            <person name="Yan M."/>
            <person name="Daum C."/>
            <person name="Ng V."/>
            <person name="Clum A."/>
            <person name="Steindorff A."/>
            <person name="Ohm R.A."/>
            <person name="Martin F."/>
            <person name="Silar P."/>
            <person name="Natvig D.O."/>
            <person name="Lalanne C."/>
            <person name="Gautier V."/>
            <person name="Ament-Velasquez S.L."/>
            <person name="Kruys A."/>
            <person name="Hutchinson M.I."/>
            <person name="Powell A.J."/>
            <person name="Barry K."/>
            <person name="Miller A.N."/>
            <person name="Grigoriev I.V."/>
            <person name="Debuchy R."/>
            <person name="Gladieux P."/>
            <person name="Hiltunen Thoren M."/>
            <person name="Johannesson H."/>
        </authorList>
    </citation>
    <scope>NUCLEOTIDE SEQUENCE</scope>
    <source>
        <strain evidence="2">CBS 123565</strain>
    </source>
</reference>
<organism evidence="2 3">
    <name type="scientific">Trichocladium antarcticum</name>
    <dbReference type="NCBI Taxonomy" id="1450529"/>
    <lineage>
        <taxon>Eukaryota</taxon>
        <taxon>Fungi</taxon>
        <taxon>Dikarya</taxon>
        <taxon>Ascomycota</taxon>
        <taxon>Pezizomycotina</taxon>
        <taxon>Sordariomycetes</taxon>
        <taxon>Sordariomycetidae</taxon>
        <taxon>Sordariales</taxon>
        <taxon>Chaetomiaceae</taxon>
        <taxon>Trichocladium</taxon>
    </lineage>
</organism>
<gene>
    <name evidence="2" type="ORF">BT67DRAFT_443233</name>
</gene>
<feature type="compositionally biased region" description="Basic and acidic residues" evidence="1">
    <location>
        <begin position="362"/>
        <end position="394"/>
    </location>
</feature>
<dbReference type="AlphaFoldDB" id="A0AAN6UH18"/>
<evidence type="ECO:0000313" key="3">
    <source>
        <dbReference type="Proteomes" id="UP001304895"/>
    </source>
</evidence>
<protein>
    <submittedName>
        <fullName evidence="2">Uncharacterized protein</fullName>
    </submittedName>
</protein>
<evidence type="ECO:0000313" key="2">
    <source>
        <dbReference type="EMBL" id="KAK4132872.1"/>
    </source>
</evidence>
<name>A0AAN6UH18_9PEZI</name>
<feature type="region of interest" description="Disordered" evidence="1">
    <location>
        <begin position="335"/>
        <end position="407"/>
    </location>
</feature>
<reference evidence="2" key="2">
    <citation type="submission" date="2023-05" db="EMBL/GenBank/DDBJ databases">
        <authorList>
            <consortium name="Lawrence Berkeley National Laboratory"/>
            <person name="Steindorff A."/>
            <person name="Hensen N."/>
            <person name="Bonometti L."/>
            <person name="Westerberg I."/>
            <person name="Brannstrom I.O."/>
            <person name="Guillou S."/>
            <person name="Cros-Aarteil S."/>
            <person name="Calhoun S."/>
            <person name="Haridas S."/>
            <person name="Kuo A."/>
            <person name="Mondo S."/>
            <person name="Pangilinan J."/>
            <person name="Riley R."/>
            <person name="Labutti K."/>
            <person name="Andreopoulos B."/>
            <person name="Lipzen A."/>
            <person name="Chen C."/>
            <person name="Yanf M."/>
            <person name="Daum C."/>
            <person name="Ng V."/>
            <person name="Clum A."/>
            <person name="Ohm R."/>
            <person name="Martin F."/>
            <person name="Silar P."/>
            <person name="Natvig D."/>
            <person name="Lalanne C."/>
            <person name="Gautier V."/>
            <person name="Ament-Velasquez S.L."/>
            <person name="Kruys A."/>
            <person name="Hutchinson M.I."/>
            <person name="Powell A.J."/>
            <person name="Barry K."/>
            <person name="Miller A.N."/>
            <person name="Grigoriev I.V."/>
            <person name="Debuchy R."/>
            <person name="Gladieux P."/>
            <person name="Thoren M.H."/>
            <person name="Johannesson H."/>
        </authorList>
    </citation>
    <scope>NUCLEOTIDE SEQUENCE</scope>
    <source>
        <strain evidence="2">CBS 123565</strain>
    </source>
</reference>
<evidence type="ECO:0000256" key="1">
    <source>
        <dbReference type="SAM" id="MobiDB-lite"/>
    </source>
</evidence>
<keyword evidence="3" id="KW-1185">Reference proteome</keyword>
<sequence length="407" mass="46153">MSFPEGWPLWTSPHARSDLLGDRWLQENVEADTRTTIHDVNKLEVSHVAHYKHAKGGWRHEFVVVTLLDCRKPRGDVTSASPLYLRYERFWKNSKVDGDDNKDQAKIGLKTASSLAIDQPSGKEDIITPVMPAAMDKLKKNKNILLLREMTFPSTAPTVLDVAAVLEAHSTLSKNYRLLATMCYWYAGSTYEVLAHVCGGQNIDSSNAKKAGKLGIITGYREIRKTQDAQDMGNLASLITQQLKKDKKNVIPQEELPQQAVREELERIPKFEALVQRSRERKAQVMAMLEEREMERIRVEAQGRLLEETEAEREEERAGRVAVQQKLEEALAGQEEALAGQEEALARQEEERARRVAVQQKLEAERAEREEERAEREEERARHAALQHKLEKLIEQSGGTADSSASQ</sequence>
<dbReference type="EMBL" id="MU853414">
    <property type="protein sequence ID" value="KAK4132872.1"/>
    <property type="molecule type" value="Genomic_DNA"/>
</dbReference>
<feature type="compositionally biased region" description="Basic and acidic residues" evidence="1">
    <location>
        <begin position="344"/>
        <end position="354"/>
    </location>
</feature>
<dbReference type="Proteomes" id="UP001304895">
    <property type="component" value="Unassembled WGS sequence"/>
</dbReference>
<accession>A0AAN6UH18</accession>
<comment type="caution">
    <text evidence="2">The sequence shown here is derived from an EMBL/GenBank/DDBJ whole genome shotgun (WGS) entry which is preliminary data.</text>
</comment>
<proteinExistence type="predicted"/>
<feature type="compositionally biased region" description="Polar residues" evidence="1">
    <location>
        <begin position="397"/>
        <end position="407"/>
    </location>
</feature>